<dbReference type="Pfam" id="PF00126">
    <property type="entry name" value="HTH_1"/>
    <property type="match status" value="1"/>
</dbReference>
<dbReference type="Proteomes" id="UP001321492">
    <property type="component" value="Unassembled WGS sequence"/>
</dbReference>
<feature type="domain" description="HTH lysR-type" evidence="5">
    <location>
        <begin position="19"/>
        <end position="76"/>
    </location>
</feature>
<dbReference type="InterPro" id="IPR036388">
    <property type="entry name" value="WH-like_DNA-bd_sf"/>
</dbReference>
<dbReference type="SUPFAM" id="SSF46785">
    <property type="entry name" value="Winged helix' DNA-binding domain"/>
    <property type="match status" value="1"/>
</dbReference>
<keyword evidence="4" id="KW-0804">Transcription</keyword>
<dbReference type="Pfam" id="PF03466">
    <property type="entry name" value="LysR_substrate"/>
    <property type="match status" value="1"/>
</dbReference>
<keyword evidence="2" id="KW-0805">Transcription regulation</keyword>
<dbReference type="Gene3D" id="1.10.10.10">
    <property type="entry name" value="Winged helix-like DNA-binding domain superfamily/Winged helix DNA-binding domain"/>
    <property type="match status" value="1"/>
</dbReference>
<gene>
    <name evidence="6" type="ORF">QNA08_10425</name>
</gene>
<evidence type="ECO:0000256" key="2">
    <source>
        <dbReference type="ARBA" id="ARBA00023015"/>
    </source>
</evidence>
<proteinExistence type="inferred from homology"/>
<dbReference type="PANTHER" id="PTHR30419:SF8">
    <property type="entry name" value="NITROGEN ASSIMILATION TRANSCRIPTIONAL ACTIVATOR-RELATED"/>
    <property type="match status" value="1"/>
</dbReference>
<dbReference type="Gene3D" id="3.40.190.10">
    <property type="entry name" value="Periplasmic binding protein-like II"/>
    <property type="match status" value="2"/>
</dbReference>
<dbReference type="RefSeq" id="WP_283740628.1">
    <property type="nucleotide sequence ID" value="NZ_JASJEV010000005.1"/>
</dbReference>
<dbReference type="InterPro" id="IPR005119">
    <property type="entry name" value="LysR_subst-bd"/>
</dbReference>
<evidence type="ECO:0000256" key="1">
    <source>
        <dbReference type="ARBA" id="ARBA00009437"/>
    </source>
</evidence>
<sequence length="321" mass="33842">MPVPSAGGTGHHVAGVQHLKIRQLQLLVALGEHANLHRAAEAAHISQPAASKLLQQVEALLGTQLFERLPRGVRPTPAGEALLRHAANALAELAAAGQELAALADGRMGRVRLGSIVGAVPGLVSATALDLHAAGKRVALSITLGTSGVLIAALRDRQLDLVVGRIPVTSERDDLAFEFLLDERQAVVCRVDHPLVRGKTSDLAEALAFPWVMHPHGSVLRARFEELLRGRNLASPERAIETDSVDITVNLLLSGDFVAVLPRDTAAPWIARGFLASLPIAIALDLGAVGIVTLRERPPSPAVARVIARLRAHAARLAAAT</sequence>
<dbReference type="InterPro" id="IPR050950">
    <property type="entry name" value="HTH-type_LysR_regulators"/>
</dbReference>
<dbReference type="InterPro" id="IPR000847">
    <property type="entry name" value="LysR_HTH_N"/>
</dbReference>
<name>A0ABT7AH30_9HYPH</name>
<evidence type="ECO:0000313" key="7">
    <source>
        <dbReference type="Proteomes" id="UP001321492"/>
    </source>
</evidence>
<evidence type="ECO:0000259" key="5">
    <source>
        <dbReference type="PROSITE" id="PS50931"/>
    </source>
</evidence>
<comment type="similarity">
    <text evidence="1">Belongs to the LysR transcriptional regulatory family.</text>
</comment>
<dbReference type="InterPro" id="IPR036390">
    <property type="entry name" value="WH_DNA-bd_sf"/>
</dbReference>
<comment type="caution">
    <text evidence="6">The sequence shown here is derived from an EMBL/GenBank/DDBJ whole genome shotgun (WGS) entry which is preliminary data.</text>
</comment>
<dbReference type="EMBL" id="JASJEV010000005">
    <property type="protein sequence ID" value="MDJ1158648.1"/>
    <property type="molecule type" value="Genomic_DNA"/>
</dbReference>
<reference evidence="6 7" key="1">
    <citation type="submission" date="2023-05" db="EMBL/GenBank/DDBJ databases">
        <title>Chelatococcus sp. nov., a moderately thermophilic bacterium isolated from hot spring microbial mat.</title>
        <authorList>
            <person name="Hu C.-J."/>
            <person name="Li W.-J."/>
        </authorList>
    </citation>
    <scope>NUCLEOTIDE SEQUENCE [LARGE SCALE GENOMIC DNA]</scope>
    <source>
        <strain evidence="6 7">SYSU G07232</strain>
    </source>
</reference>
<dbReference type="PRINTS" id="PR00039">
    <property type="entry name" value="HTHLYSR"/>
</dbReference>
<evidence type="ECO:0000256" key="4">
    <source>
        <dbReference type="ARBA" id="ARBA00023163"/>
    </source>
</evidence>
<keyword evidence="7" id="KW-1185">Reference proteome</keyword>
<organism evidence="6 7">
    <name type="scientific">Chelatococcus albus</name>
    <dbReference type="NCBI Taxonomy" id="3047466"/>
    <lineage>
        <taxon>Bacteria</taxon>
        <taxon>Pseudomonadati</taxon>
        <taxon>Pseudomonadota</taxon>
        <taxon>Alphaproteobacteria</taxon>
        <taxon>Hyphomicrobiales</taxon>
        <taxon>Chelatococcaceae</taxon>
        <taxon>Chelatococcus</taxon>
    </lineage>
</organism>
<dbReference type="PROSITE" id="PS50931">
    <property type="entry name" value="HTH_LYSR"/>
    <property type="match status" value="1"/>
</dbReference>
<dbReference type="SUPFAM" id="SSF53850">
    <property type="entry name" value="Periplasmic binding protein-like II"/>
    <property type="match status" value="1"/>
</dbReference>
<evidence type="ECO:0000313" key="6">
    <source>
        <dbReference type="EMBL" id="MDJ1158648.1"/>
    </source>
</evidence>
<protein>
    <submittedName>
        <fullName evidence="6">LysR substrate-binding domain-containing protein</fullName>
    </submittedName>
</protein>
<keyword evidence="3" id="KW-0238">DNA-binding</keyword>
<accession>A0ABT7AH30</accession>
<evidence type="ECO:0000256" key="3">
    <source>
        <dbReference type="ARBA" id="ARBA00023125"/>
    </source>
</evidence>
<dbReference type="PANTHER" id="PTHR30419">
    <property type="entry name" value="HTH-TYPE TRANSCRIPTIONAL REGULATOR YBHD"/>
    <property type="match status" value="1"/>
</dbReference>